<gene>
    <name evidence="7" type="ORF">BJX67DRAFT_80412</name>
</gene>
<protein>
    <recommendedName>
        <fullName evidence="6">FAD-binding domain-containing protein</fullName>
    </recommendedName>
</protein>
<dbReference type="EMBL" id="JBFXLQ010000018">
    <property type="protein sequence ID" value="KAL2867613.1"/>
    <property type="molecule type" value="Genomic_DNA"/>
</dbReference>
<keyword evidence="5" id="KW-0472">Membrane</keyword>
<dbReference type="Pfam" id="PF01494">
    <property type="entry name" value="FAD_binding_3"/>
    <property type="match status" value="1"/>
</dbReference>
<dbReference type="Gene3D" id="3.50.50.60">
    <property type="entry name" value="FAD/NAD(P)-binding domain"/>
    <property type="match status" value="1"/>
</dbReference>
<evidence type="ECO:0000256" key="3">
    <source>
        <dbReference type="ARBA" id="ARBA00022827"/>
    </source>
</evidence>
<dbReference type="SUPFAM" id="SSF51905">
    <property type="entry name" value="FAD/NAD(P)-binding domain"/>
    <property type="match status" value="1"/>
</dbReference>
<accession>A0ABR4LW46</accession>
<proteinExistence type="inferred from homology"/>
<evidence type="ECO:0000313" key="7">
    <source>
        <dbReference type="EMBL" id="KAL2867613.1"/>
    </source>
</evidence>
<evidence type="ECO:0000256" key="2">
    <source>
        <dbReference type="ARBA" id="ARBA00022630"/>
    </source>
</evidence>
<dbReference type="Proteomes" id="UP001610432">
    <property type="component" value="Unassembled WGS sequence"/>
</dbReference>
<reference evidence="7 8" key="1">
    <citation type="submission" date="2024-07" db="EMBL/GenBank/DDBJ databases">
        <title>Section-level genome sequencing and comparative genomics of Aspergillus sections Usti and Cavernicolus.</title>
        <authorList>
            <consortium name="Lawrence Berkeley National Laboratory"/>
            <person name="Nybo J.L."/>
            <person name="Vesth T.C."/>
            <person name="Theobald S."/>
            <person name="Frisvad J.C."/>
            <person name="Larsen T.O."/>
            <person name="Kjaerboelling I."/>
            <person name="Rothschild-Mancinelli K."/>
            <person name="Lyhne E.K."/>
            <person name="Kogle M.E."/>
            <person name="Barry K."/>
            <person name="Clum A."/>
            <person name="Na H."/>
            <person name="Ledsgaard L."/>
            <person name="Lin J."/>
            <person name="Lipzen A."/>
            <person name="Kuo A."/>
            <person name="Riley R."/>
            <person name="Mondo S."/>
            <person name="Labutti K."/>
            <person name="Haridas S."/>
            <person name="Pangalinan J."/>
            <person name="Salamov A.A."/>
            <person name="Simmons B.A."/>
            <person name="Magnuson J.K."/>
            <person name="Chen J."/>
            <person name="Drula E."/>
            <person name="Henrissat B."/>
            <person name="Wiebenga A."/>
            <person name="Lubbers R.J."/>
            <person name="Gomes A.C."/>
            <person name="Macurrencykelacurrency M.R."/>
            <person name="Stajich J."/>
            <person name="Grigoriev I.V."/>
            <person name="Mortensen U.H."/>
            <person name="De Vries R.P."/>
            <person name="Baker S.E."/>
            <person name="Andersen M.R."/>
        </authorList>
    </citation>
    <scope>NUCLEOTIDE SEQUENCE [LARGE SCALE GENOMIC DNA]</scope>
    <source>
        <strain evidence="7 8">CBS 449.75</strain>
    </source>
</reference>
<keyword evidence="5" id="KW-1133">Transmembrane helix</keyword>
<dbReference type="InterPro" id="IPR002938">
    <property type="entry name" value="FAD-bd"/>
</dbReference>
<evidence type="ECO:0000256" key="4">
    <source>
        <dbReference type="ARBA" id="ARBA00023002"/>
    </source>
</evidence>
<dbReference type="InterPro" id="IPR050562">
    <property type="entry name" value="FAD_mOase_fung"/>
</dbReference>
<evidence type="ECO:0000259" key="6">
    <source>
        <dbReference type="Pfam" id="PF01494"/>
    </source>
</evidence>
<sequence length="764" mass="85265">MTAFRVLIIGGGVTGLSLAASLERYGIEYTLLEKHDGVTPSIGASIALLAHGARVVDQLGCFEELLPFGGGVEDLPIYGPDGELLGTHDKIGTHLDQMLGYRMLFVERQRLLHALWGAIRDKSKVQLSSRVARIEHVDGGVKVETDDGRIFTGDFVVGADGVHSKSRDEMWRLAEADKCDITSDRKAIKSSRGCLFGTSHGLAQVKPTDYWMTARQDRHYLVCSAPNGLTFWFVFFTTRKQGATGDTPWYPDEQKERYATEFASDQIRPDVTLGDLYRTSTNTGVVPVEEFVLKRYFYQRILLLGDSAHKMHPVTGHGGNAAIEDAAFLANRLKEVLDSGQTTPSYLQLQGIFFELQEARRPRTEMLTKDAREFSDLFSFDNRILKLIILHAFPKFPREIPMNSLAEAMTAGEALKYIPLPARSKGLTPYDDEVPVVARRRSAPASYVWISMFLSVGLLRYFLSLGTTVGVPGSEPSAFSSWWHYSVARSHLCVNAFWVLESYRSAFLLSPLFSPLPWAVLSIFIGCDTTLAVYFSLWILGSRSKGFYYPFPRAVPPAAAQALPIALAMSLCSPAILTNLPVPLPAVIYHFDARSTAHFILPVVTSLLKYQLTRSAAHFSELLVRWTNFDLSYINGYFFFVILDSGTTHLLFMTKSLIPAITARRLLPVTAEIISFGTLTLLIALWLLFTLWDLRRVNIVSMSFGRGTLYILLGLVLIGPGATLMAAWWLRERAWERARQRVSDKRYGPSFPASGDGFRSMQST</sequence>
<feature type="transmembrane region" description="Helical" evidence="5">
    <location>
        <begin position="709"/>
        <end position="730"/>
    </location>
</feature>
<dbReference type="PANTHER" id="PTHR47356">
    <property type="entry name" value="FAD-DEPENDENT MONOOXYGENASE ASQG-RELATED"/>
    <property type="match status" value="1"/>
</dbReference>
<evidence type="ECO:0000313" key="8">
    <source>
        <dbReference type="Proteomes" id="UP001610432"/>
    </source>
</evidence>
<dbReference type="PANTHER" id="PTHR47356:SF2">
    <property type="entry name" value="FAD-BINDING DOMAIN-CONTAINING PROTEIN-RELATED"/>
    <property type="match status" value="1"/>
</dbReference>
<keyword evidence="2" id="KW-0285">Flavoprotein</keyword>
<feature type="transmembrane region" description="Helical" evidence="5">
    <location>
        <begin position="634"/>
        <end position="654"/>
    </location>
</feature>
<feature type="transmembrane region" description="Helical" evidence="5">
    <location>
        <begin position="666"/>
        <end position="689"/>
    </location>
</feature>
<dbReference type="PRINTS" id="PR00420">
    <property type="entry name" value="RNGMNOXGNASE"/>
</dbReference>
<name>A0ABR4LW46_9EURO</name>
<comment type="similarity">
    <text evidence="1">Belongs to the paxM FAD-dependent monooxygenase family.</text>
</comment>
<feature type="transmembrane region" description="Helical" evidence="5">
    <location>
        <begin position="562"/>
        <end position="582"/>
    </location>
</feature>
<keyword evidence="8" id="KW-1185">Reference proteome</keyword>
<keyword evidence="3" id="KW-0274">FAD</keyword>
<keyword evidence="4" id="KW-0560">Oxidoreductase</keyword>
<keyword evidence="5" id="KW-0812">Transmembrane</keyword>
<comment type="caution">
    <text evidence="7">The sequence shown here is derived from an EMBL/GenBank/DDBJ whole genome shotgun (WGS) entry which is preliminary data.</text>
</comment>
<feature type="transmembrane region" description="Helical" evidence="5">
    <location>
        <begin position="520"/>
        <end position="541"/>
    </location>
</feature>
<dbReference type="RefSeq" id="XP_070886592.1">
    <property type="nucleotide sequence ID" value="XM_071035476.1"/>
</dbReference>
<dbReference type="InterPro" id="IPR036188">
    <property type="entry name" value="FAD/NAD-bd_sf"/>
</dbReference>
<feature type="domain" description="FAD-binding" evidence="6">
    <location>
        <begin position="5"/>
        <end position="338"/>
    </location>
</feature>
<evidence type="ECO:0000256" key="1">
    <source>
        <dbReference type="ARBA" id="ARBA00007992"/>
    </source>
</evidence>
<organism evidence="7 8">
    <name type="scientific">Aspergillus lucknowensis</name>
    <dbReference type="NCBI Taxonomy" id="176173"/>
    <lineage>
        <taxon>Eukaryota</taxon>
        <taxon>Fungi</taxon>
        <taxon>Dikarya</taxon>
        <taxon>Ascomycota</taxon>
        <taxon>Pezizomycotina</taxon>
        <taxon>Eurotiomycetes</taxon>
        <taxon>Eurotiomycetidae</taxon>
        <taxon>Eurotiales</taxon>
        <taxon>Aspergillaceae</taxon>
        <taxon>Aspergillus</taxon>
        <taxon>Aspergillus subgen. Nidulantes</taxon>
    </lineage>
</organism>
<dbReference type="GeneID" id="98150548"/>
<evidence type="ECO:0000256" key="5">
    <source>
        <dbReference type="SAM" id="Phobius"/>
    </source>
</evidence>